<dbReference type="Proteomes" id="UP001164653">
    <property type="component" value="Chromosome"/>
</dbReference>
<dbReference type="InterPro" id="IPR010296">
    <property type="entry name" value="DUF899_thioredox"/>
</dbReference>
<accession>A0A9E8NE99</accession>
<dbReference type="EMBL" id="CP112998">
    <property type="protein sequence ID" value="WAC15160.1"/>
    <property type="molecule type" value="Genomic_DNA"/>
</dbReference>
<dbReference type="Pfam" id="PF05988">
    <property type="entry name" value="DUF899"/>
    <property type="match status" value="1"/>
</dbReference>
<evidence type="ECO:0000313" key="1">
    <source>
        <dbReference type="EMBL" id="WAC15160.1"/>
    </source>
</evidence>
<dbReference type="AlphaFoldDB" id="A0A9E8NE99"/>
<sequence length="258" mass="29982">MEKQNDVLPDTVDESVSGHRIVTQEEWITARKELLKKEKELTRLSDELSRQRRQLPWVKVNKSYIFDSTEGKIWLSDLFNGKSQLFIYHFMFAPEWEEGCPGCSFLVDHIDGANLHLAHHDVSVVAVSRAPLSKLLAFKDRMEWKFKWVSSFGSDFNYDYHVSFTESQIENNEVYYNYEFAKHDSGTESPGASVFYKDAAGNIYHTYSSYSRGTDILIGAHNFLDFMPKGRNEDSTMGWMRYHDKYEDFKSDSGSCCH</sequence>
<name>A0A9E8NE99_9BACT</name>
<dbReference type="RefSeq" id="WP_244823196.1">
    <property type="nucleotide sequence ID" value="NZ_CP112998.1"/>
</dbReference>
<dbReference type="SUPFAM" id="SSF52833">
    <property type="entry name" value="Thioredoxin-like"/>
    <property type="match status" value="1"/>
</dbReference>
<dbReference type="Gene3D" id="3.40.30.10">
    <property type="entry name" value="Glutaredoxin"/>
    <property type="match status" value="1"/>
</dbReference>
<evidence type="ECO:0000313" key="2">
    <source>
        <dbReference type="Proteomes" id="UP001164653"/>
    </source>
</evidence>
<dbReference type="InterPro" id="IPR036249">
    <property type="entry name" value="Thioredoxin-like_sf"/>
</dbReference>
<gene>
    <name evidence="1" type="ORF">ON006_14565</name>
</gene>
<proteinExistence type="predicted"/>
<organism evidence="1 2">
    <name type="scientific">Dyadobacter pollutisoli</name>
    <dbReference type="NCBI Taxonomy" id="2910158"/>
    <lineage>
        <taxon>Bacteria</taxon>
        <taxon>Pseudomonadati</taxon>
        <taxon>Bacteroidota</taxon>
        <taxon>Cytophagia</taxon>
        <taxon>Cytophagales</taxon>
        <taxon>Spirosomataceae</taxon>
        <taxon>Dyadobacter</taxon>
    </lineage>
</organism>
<reference evidence="1" key="1">
    <citation type="submission" date="2022-11" db="EMBL/GenBank/DDBJ databases">
        <title>Dyadobacter pollutisoli sp. nov., isolated from plastic dumped soil.</title>
        <authorList>
            <person name="Kim J.M."/>
            <person name="Kim K.R."/>
            <person name="Lee J.K."/>
            <person name="Hao L."/>
            <person name="Jeon C.O."/>
        </authorList>
    </citation>
    <scope>NUCLEOTIDE SEQUENCE</scope>
    <source>
        <strain evidence="1">U1</strain>
    </source>
</reference>
<protein>
    <submittedName>
        <fullName evidence="1">Thioredoxin family protein</fullName>
    </submittedName>
</protein>
<dbReference type="KEGG" id="dpf:ON006_14565"/>
<keyword evidence="2" id="KW-1185">Reference proteome</keyword>